<dbReference type="Gene3D" id="3.40.50.300">
    <property type="entry name" value="P-loop containing nucleotide triphosphate hydrolases"/>
    <property type="match status" value="1"/>
</dbReference>
<dbReference type="CDD" id="cd00267">
    <property type="entry name" value="ABC_ATPase"/>
    <property type="match status" value="1"/>
</dbReference>
<gene>
    <name evidence="2" type="ORF">SAMN05421748_10193</name>
</gene>
<dbReference type="InterPro" id="IPR003959">
    <property type="entry name" value="ATPase_AAA_core"/>
</dbReference>
<dbReference type="GO" id="GO:0016887">
    <property type="term" value="F:ATP hydrolysis activity"/>
    <property type="evidence" value="ECO:0007669"/>
    <property type="project" value="InterPro"/>
</dbReference>
<organism evidence="2 3">
    <name type="scientific">Paractinoplanes atraurantiacus</name>
    <dbReference type="NCBI Taxonomy" id="1036182"/>
    <lineage>
        <taxon>Bacteria</taxon>
        <taxon>Bacillati</taxon>
        <taxon>Actinomycetota</taxon>
        <taxon>Actinomycetes</taxon>
        <taxon>Micromonosporales</taxon>
        <taxon>Micromonosporaceae</taxon>
        <taxon>Paractinoplanes</taxon>
    </lineage>
</organism>
<keyword evidence="3" id="KW-1185">Reference proteome</keyword>
<dbReference type="PANTHER" id="PTHR43581:SF4">
    <property type="entry name" value="ATP_GTP PHOSPHATASE"/>
    <property type="match status" value="1"/>
</dbReference>
<proteinExistence type="predicted"/>
<dbReference type="GO" id="GO:0005524">
    <property type="term" value="F:ATP binding"/>
    <property type="evidence" value="ECO:0007669"/>
    <property type="project" value="InterPro"/>
</dbReference>
<dbReference type="OrthoDB" id="9816534at2"/>
<dbReference type="EMBL" id="OBDY01000001">
    <property type="protein sequence ID" value="SNY03977.1"/>
    <property type="molecule type" value="Genomic_DNA"/>
</dbReference>
<dbReference type="InterPro" id="IPR027417">
    <property type="entry name" value="P-loop_NTPase"/>
</dbReference>
<reference evidence="2 3" key="1">
    <citation type="submission" date="2017-09" db="EMBL/GenBank/DDBJ databases">
        <authorList>
            <person name="Ehlers B."/>
            <person name="Leendertz F.H."/>
        </authorList>
    </citation>
    <scope>NUCLEOTIDE SEQUENCE [LARGE SCALE GENOMIC DNA]</scope>
    <source>
        <strain evidence="2 3">CGMCC 4.6857</strain>
    </source>
</reference>
<accession>A0A285EY80</accession>
<name>A0A285EY80_9ACTN</name>
<dbReference type="InterPro" id="IPR051396">
    <property type="entry name" value="Bact_Antivir_Def_Nuclease"/>
</dbReference>
<dbReference type="Proteomes" id="UP000219612">
    <property type="component" value="Unassembled WGS sequence"/>
</dbReference>
<dbReference type="Pfam" id="PF13304">
    <property type="entry name" value="AAA_21"/>
    <property type="match status" value="1"/>
</dbReference>
<dbReference type="AlphaFoldDB" id="A0A285EY80"/>
<dbReference type="SUPFAM" id="SSF52540">
    <property type="entry name" value="P-loop containing nucleoside triphosphate hydrolases"/>
    <property type="match status" value="1"/>
</dbReference>
<protein>
    <submittedName>
        <fullName evidence="2">AAA domain-containing protein, putative AbiEii toxin, Type IV TA system</fullName>
    </submittedName>
</protein>
<evidence type="ECO:0000313" key="3">
    <source>
        <dbReference type="Proteomes" id="UP000219612"/>
    </source>
</evidence>
<evidence type="ECO:0000259" key="1">
    <source>
        <dbReference type="Pfam" id="PF13304"/>
    </source>
</evidence>
<evidence type="ECO:0000313" key="2">
    <source>
        <dbReference type="EMBL" id="SNY03977.1"/>
    </source>
</evidence>
<dbReference type="PANTHER" id="PTHR43581">
    <property type="entry name" value="ATP/GTP PHOSPHATASE"/>
    <property type="match status" value="1"/>
</dbReference>
<feature type="domain" description="ATPase AAA-type core" evidence="1">
    <location>
        <begin position="142"/>
        <end position="296"/>
    </location>
</feature>
<sequence>MIEGVKFVRYRGFERFQVKLSPDAILVGPNSAGKSTIIESLALAERCLRTARRRAPTLRVDLQDRKVKAFALPRPEVEGVDPVYYDFSREGTRVTVSWSTGAQLHLSWPGDDDGSQDGYYWLEHPDGWQPRANMVDQWYPAPTIVPVVTPLDPVEDLKNADYIRKLAGSRLASRHFRNHLWLMKKTGELQEFLDFAAPWIPEIDVREVVLDAGADRLGVFYNERRSRIPKELAWAGDGMQIWLQLLWHIYRAKDAPTIVLDEPEVYLHPDLQRRLIRLLDECEAQVILASHSSEVITEASPESVVWIDRSQRGGKRVSAPSKLAGIADGLGTNYNLALVRASRSRMVIAAESADIRLLRHLARVVGARAISTEDNVSFVPIRSFTAWASSDPLIWMAKDVLAEVPTFAVLLSSGGRPYEFDSKIAGELAGAGIECRIWPWRELLNSLLTSPVLSRASGSDPAVMAHRLADAIDAAADEAQQNFEVVRRAVGGSLDVEEVERVRTVSAQLVIDHLNQWLVPKGYRSLTPASIAKAARYADLPVEVSSALIALEDAL</sequence>
<dbReference type="RefSeq" id="WP_097317465.1">
    <property type="nucleotide sequence ID" value="NZ_OBDY01000001.1"/>
</dbReference>